<accession>A0A010SJA3</accession>
<comment type="caution">
    <text evidence="2">The sequence shown here is derived from an EMBL/GenBank/DDBJ whole genome shotgun (WGS) entry which is preliminary data.</text>
</comment>
<proteinExistence type="predicted"/>
<feature type="compositionally biased region" description="Pro residues" evidence="1">
    <location>
        <begin position="1"/>
        <end position="10"/>
    </location>
</feature>
<gene>
    <name evidence="2" type="ORF">CFIO01_12899</name>
</gene>
<dbReference type="Proteomes" id="UP000020467">
    <property type="component" value="Unassembled WGS sequence"/>
</dbReference>
<dbReference type="EMBL" id="JARH01000141">
    <property type="protein sequence ID" value="EXF84893.1"/>
    <property type="molecule type" value="Genomic_DNA"/>
</dbReference>
<feature type="region of interest" description="Disordered" evidence="1">
    <location>
        <begin position="1"/>
        <end position="36"/>
    </location>
</feature>
<sequence length="152" mass="16352">MKSYIIPPPGSSILRAPTGGHVTGKSQENLNGKGPSPLLVHASQCLAFTPVLQRPPHSPATAQSTELASHSTAALPSRLLSTRLEPATANLTGLHRQPSNEPPRTSPRNPFRSRVRRRHTSDICVLIHRAIVPTAIDPLRLCRSASSSMSHN</sequence>
<evidence type="ECO:0000256" key="1">
    <source>
        <dbReference type="SAM" id="MobiDB-lite"/>
    </source>
</evidence>
<feature type="compositionally biased region" description="Polar residues" evidence="1">
    <location>
        <begin position="60"/>
        <end position="74"/>
    </location>
</feature>
<name>A0A010SJA3_9PEZI</name>
<evidence type="ECO:0000313" key="2">
    <source>
        <dbReference type="EMBL" id="EXF84893.1"/>
    </source>
</evidence>
<evidence type="ECO:0000313" key="3">
    <source>
        <dbReference type="Proteomes" id="UP000020467"/>
    </source>
</evidence>
<dbReference type="HOGENOM" id="CLU_1722211_0_0_1"/>
<keyword evidence="3" id="KW-1185">Reference proteome</keyword>
<dbReference type="AlphaFoldDB" id="A0A010SJA3"/>
<dbReference type="KEGG" id="cfj:CFIO01_12899"/>
<protein>
    <submittedName>
        <fullName evidence="2">Uncharacterized protein</fullName>
    </submittedName>
</protein>
<reference evidence="2 3" key="1">
    <citation type="submission" date="2014-02" db="EMBL/GenBank/DDBJ databases">
        <title>The genome sequence of Colletotrichum fioriniae PJ7.</title>
        <authorList>
            <person name="Baroncelli R."/>
            <person name="Thon M.R."/>
        </authorList>
    </citation>
    <scope>NUCLEOTIDE SEQUENCE [LARGE SCALE GENOMIC DNA]</scope>
    <source>
        <strain evidence="2 3">PJ7</strain>
    </source>
</reference>
<organism evidence="2 3">
    <name type="scientific">Colletotrichum fioriniae PJ7</name>
    <dbReference type="NCBI Taxonomy" id="1445577"/>
    <lineage>
        <taxon>Eukaryota</taxon>
        <taxon>Fungi</taxon>
        <taxon>Dikarya</taxon>
        <taxon>Ascomycota</taxon>
        <taxon>Pezizomycotina</taxon>
        <taxon>Sordariomycetes</taxon>
        <taxon>Hypocreomycetidae</taxon>
        <taxon>Glomerellales</taxon>
        <taxon>Glomerellaceae</taxon>
        <taxon>Colletotrichum</taxon>
        <taxon>Colletotrichum acutatum species complex</taxon>
    </lineage>
</organism>
<feature type="region of interest" description="Disordered" evidence="1">
    <location>
        <begin position="51"/>
        <end position="115"/>
    </location>
</feature>